<evidence type="ECO:0000313" key="6">
    <source>
        <dbReference type="Proteomes" id="UP000030184"/>
    </source>
</evidence>
<comment type="caution">
    <text evidence="3">The sequence shown here is derived from an EMBL/GenBank/DDBJ whole genome shotgun (WGS) entry which is preliminary data.</text>
</comment>
<feature type="signal peptide" evidence="1">
    <location>
        <begin position="1"/>
        <end position="20"/>
    </location>
</feature>
<evidence type="ECO:0000313" key="5">
    <source>
        <dbReference type="Proteomes" id="UP000029646"/>
    </source>
</evidence>
<dbReference type="InterPro" id="IPR012334">
    <property type="entry name" value="Pectin_lyas_fold"/>
</dbReference>
<evidence type="ECO:0000313" key="3">
    <source>
        <dbReference type="EMBL" id="GAL72184.1"/>
    </source>
</evidence>
<dbReference type="EMBL" id="BBNR01000025">
    <property type="protein sequence ID" value="GAL68769.1"/>
    <property type="molecule type" value="Genomic_DNA"/>
</dbReference>
<evidence type="ECO:0000256" key="1">
    <source>
        <dbReference type="SAM" id="SignalP"/>
    </source>
</evidence>
<dbReference type="Proteomes" id="UP000029641">
    <property type="component" value="Unassembled WGS sequence"/>
</dbReference>
<dbReference type="AlphaFoldDB" id="A0A090W9P6"/>
<dbReference type="RefSeq" id="WP_042246310.1">
    <property type="nucleotide sequence ID" value="NZ_BBNR01000025.1"/>
</dbReference>
<dbReference type="Proteomes" id="UP000030184">
    <property type="component" value="Unassembled WGS sequence"/>
</dbReference>
<gene>
    <name evidence="2" type="ORF">JCM19301_1508</name>
    <name evidence="3" type="ORF">JCM19302_142</name>
    <name evidence="4" type="ORF">JCM19538_536</name>
</gene>
<dbReference type="SUPFAM" id="SSF51126">
    <property type="entry name" value="Pectin lyase-like"/>
    <property type="match status" value="1"/>
</dbReference>
<dbReference type="Proteomes" id="UP000029646">
    <property type="component" value="Unassembled WGS sequence"/>
</dbReference>
<dbReference type="EMBL" id="BBNS01000020">
    <property type="protein sequence ID" value="GAL72184.1"/>
    <property type="molecule type" value="Genomic_DNA"/>
</dbReference>
<keyword evidence="1" id="KW-0732">Signal</keyword>
<evidence type="ECO:0000313" key="4">
    <source>
        <dbReference type="EMBL" id="GAL90771.1"/>
    </source>
</evidence>
<reference evidence="6" key="1">
    <citation type="journal article" date="2014" name="Genome Announc.">
        <title>Draft Genome Sequence of Marine Flavobacterium Jejuia pallidilutea Strain 11shimoA1 and Pigmentation Mutants.</title>
        <authorList>
            <person name="Takatani N."/>
            <person name="Nakanishi M."/>
            <person name="Meirelles P."/>
            <person name="Mino S."/>
            <person name="Suda W."/>
            <person name="Oshima K."/>
            <person name="Hattori M."/>
            <person name="Ohkuma M."/>
            <person name="Hosokawa M."/>
            <person name="Miyashita K."/>
            <person name="Thompson F.L."/>
            <person name="Niwa A."/>
            <person name="Sawabe T."/>
            <person name="Sawabe T."/>
        </authorList>
    </citation>
    <scope>NUCLEOTIDE SEQUENCE [LARGE SCALE GENOMIC DNA]</scope>
    <source>
        <strain evidence="6">JCM 19538</strain>
    </source>
</reference>
<evidence type="ECO:0000313" key="2">
    <source>
        <dbReference type="EMBL" id="GAL68769.1"/>
    </source>
</evidence>
<protein>
    <recommendedName>
        <fullName evidence="7">Right handed beta helix domain-containing protein</fullName>
    </recommendedName>
</protein>
<feature type="chain" id="PRO_5010408480" description="Right handed beta helix domain-containing protein" evidence="1">
    <location>
        <begin position="21"/>
        <end position="344"/>
    </location>
</feature>
<evidence type="ECO:0008006" key="7">
    <source>
        <dbReference type="Google" id="ProtNLM"/>
    </source>
</evidence>
<organism evidence="3 5">
    <name type="scientific">Jejuia pallidilutea</name>
    <dbReference type="NCBI Taxonomy" id="504487"/>
    <lineage>
        <taxon>Bacteria</taxon>
        <taxon>Pseudomonadati</taxon>
        <taxon>Bacteroidota</taxon>
        <taxon>Flavobacteriia</taxon>
        <taxon>Flavobacteriales</taxon>
        <taxon>Flavobacteriaceae</taxon>
        <taxon>Jejuia</taxon>
    </lineage>
</organism>
<proteinExistence type="predicted"/>
<sequence length="344" mass="37875">MKTKLSLLICVILITTTNYAQKVVALHSSTNGVQYFNENAAFQEAYDASVAGDTIYLPGGTHTPPNVFNKKLTIFGAGHHPDATIATFTTKISGNVILGENADGFHLEGVHITSELIIGNTNDISINDITIKRCRWTNLRVPGTQDMSTSNNNVFVENIFNSVYDCRNLRSSSFFNNIISNHAYYEIWDLYFVNNVFTHSDTYGTVTPTFNANNCVFQNNIFLQEGNNVVVGSDNTFENNIFCNTISALGTDPTEVNSYYMTRSEVLVNQTGNVFEYTDNYHLQAGAATNLGTDATETGIYGGVYPWKNYSIPTNPHISSKSISGSSDTNGNIQIDINVHAQTN</sequence>
<dbReference type="Gene3D" id="2.160.20.10">
    <property type="entry name" value="Single-stranded right-handed beta-helix, Pectin lyase-like"/>
    <property type="match status" value="1"/>
</dbReference>
<name>A0A090W9P6_9FLAO</name>
<dbReference type="eggNOG" id="ENOG5030X09">
    <property type="taxonomic scope" value="Bacteria"/>
</dbReference>
<dbReference type="InterPro" id="IPR011050">
    <property type="entry name" value="Pectin_lyase_fold/virulence"/>
</dbReference>
<dbReference type="EMBL" id="BBNY01000076">
    <property type="protein sequence ID" value="GAL90771.1"/>
    <property type="molecule type" value="Genomic_DNA"/>
</dbReference>
<accession>A0A090W9P6</accession>
<keyword evidence="6" id="KW-1185">Reference proteome</keyword>
<dbReference type="OrthoDB" id="1085134at2"/>